<name>A0A0G4IWD6_PLABS</name>
<evidence type="ECO:0000313" key="2">
    <source>
        <dbReference type="EMBL" id="SPQ95925.1"/>
    </source>
</evidence>
<evidence type="ECO:0000313" key="4">
    <source>
        <dbReference type="Proteomes" id="UP000290189"/>
    </source>
</evidence>
<dbReference type="AlphaFoldDB" id="A0A0G4IWD6"/>
<keyword evidence="3" id="KW-1185">Reference proteome</keyword>
<evidence type="ECO:0000313" key="1">
    <source>
        <dbReference type="EMBL" id="CEO99577.1"/>
    </source>
</evidence>
<dbReference type="Proteomes" id="UP000290189">
    <property type="component" value="Unassembled WGS sequence"/>
</dbReference>
<reference evidence="1 3" key="1">
    <citation type="submission" date="2015-02" db="EMBL/GenBank/DDBJ databases">
        <authorList>
            <person name="Chooi Y.-H."/>
        </authorList>
    </citation>
    <scope>NUCLEOTIDE SEQUENCE [LARGE SCALE GENOMIC DNA]</scope>
    <source>
        <strain evidence="1">E3</strain>
    </source>
</reference>
<organism evidence="1 3">
    <name type="scientific">Plasmodiophora brassicae</name>
    <name type="common">Clubroot disease agent</name>
    <dbReference type="NCBI Taxonomy" id="37360"/>
    <lineage>
        <taxon>Eukaryota</taxon>
        <taxon>Sar</taxon>
        <taxon>Rhizaria</taxon>
        <taxon>Endomyxa</taxon>
        <taxon>Phytomyxea</taxon>
        <taxon>Plasmodiophorida</taxon>
        <taxon>Plasmodiophoridae</taxon>
        <taxon>Plasmodiophora</taxon>
    </lineage>
</organism>
<protein>
    <submittedName>
        <fullName evidence="1">Uncharacterized protein</fullName>
    </submittedName>
</protein>
<dbReference type="EMBL" id="OVEO01000005">
    <property type="protein sequence ID" value="SPQ95925.1"/>
    <property type="molecule type" value="Genomic_DNA"/>
</dbReference>
<proteinExistence type="predicted"/>
<keyword evidence="2" id="KW-0496">Mitochondrion</keyword>
<accession>A0A0G4IWD6</accession>
<evidence type="ECO:0000313" key="3">
    <source>
        <dbReference type="Proteomes" id="UP000039324"/>
    </source>
</evidence>
<dbReference type="Proteomes" id="UP000039324">
    <property type="component" value="Unassembled WGS sequence"/>
</dbReference>
<reference evidence="2 4" key="2">
    <citation type="submission" date="2018-03" db="EMBL/GenBank/DDBJ databases">
        <authorList>
            <person name="Fogelqvist J."/>
        </authorList>
    </citation>
    <scope>NUCLEOTIDE SEQUENCE [LARGE SCALE GENOMIC DNA]</scope>
</reference>
<sequence length="102" mass="11412">MGISLDFIRSQVSASTPVVVVTSNHIVDAVWFESAVDMVMIDLHRISRELAAHPGITYLDRWVARLSHEAYFTEGQRGVHCTDKKPPEPFCWEQAAIFAALA</sequence>
<geneLocation type="mitochondrion" evidence="2"/>
<gene>
    <name evidence="1" type="ORF">PBRA_007310</name>
    <name evidence="2" type="ORF">PLBR_LOCUS3140</name>
</gene>
<dbReference type="EMBL" id="CDSF01000091">
    <property type="protein sequence ID" value="CEO99577.1"/>
    <property type="molecule type" value="Genomic_DNA"/>
</dbReference>